<reference evidence="6" key="1">
    <citation type="submission" date="2018-04" db="EMBL/GenBank/DDBJ databases">
        <authorList>
            <person name="Liu S."/>
            <person name="Wang Z."/>
            <person name="Li J."/>
        </authorList>
    </citation>
    <scope>NUCLEOTIDE SEQUENCE [LARGE SCALE GENOMIC DNA]</scope>
    <source>
        <strain evidence="6">2189</strain>
    </source>
</reference>
<dbReference type="InterPro" id="IPR036390">
    <property type="entry name" value="WH_DNA-bd_sf"/>
</dbReference>
<accession>A0A2U1T4G4</accession>
<sequence length="251" mass="27787">MQQGQPAQQHEVIAAHLHGQIHDGTLEPGSLLPSEAELCRQFDSSRGPVRQALATLRSEGLITSGRGRRSRVLDSPGTESFESIISATTWLRQTGLTPGARTQYVTEHSATGEVAEQLELDDGEPIVTIRRVRTANEVPFLIEQQHFRMEAGRHLLDLDTDAHSVHEELKRQGISFHTVSRTLTALTPSEEEARLLESDISEPLLRLSMRCFTSAGVPMEYADYRYRADNVSMGMNSSSCTPSPLWVAVNV</sequence>
<dbReference type="Pfam" id="PF00392">
    <property type="entry name" value="GntR"/>
    <property type="match status" value="1"/>
</dbReference>
<evidence type="ECO:0000256" key="1">
    <source>
        <dbReference type="ARBA" id="ARBA00023015"/>
    </source>
</evidence>
<dbReference type="Gene3D" id="3.40.1410.10">
    <property type="entry name" value="Chorismate lyase-like"/>
    <property type="match status" value="1"/>
</dbReference>
<dbReference type="PROSITE" id="PS50949">
    <property type="entry name" value="HTH_GNTR"/>
    <property type="match status" value="1"/>
</dbReference>
<dbReference type="InterPro" id="IPR011663">
    <property type="entry name" value="UTRA"/>
</dbReference>
<dbReference type="Gene3D" id="1.10.10.10">
    <property type="entry name" value="Winged helix-like DNA-binding domain superfamily/Winged helix DNA-binding domain"/>
    <property type="match status" value="1"/>
</dbReference>
<dbReference type="GO" id="GO:0045892">
    <property type="term" value="P:negative regulation of DNA-templated transcription"/>
    <property type="evidence" value="ECO:0007669"/>
    <property type="project" value="TreeGrafter"/>
</dbReference>
<dbReference type="Pfam" id="PF07702">
    <property type="entry name" value="UTRA"/>
    <property type="match status" value="1"/>
</dbReference>
<dbReference type="EMBL" id="QEEZ01000026">
    <property type="protein sequence ID" value="PWC00891.1"/>
    <property type="molecule type" value="Genomic_DNA"/>
</dbReference>
<dbReference type="KEGG" id="cyz:C3B44_08745"/>
<dbReference type="OrthoDB" id="3210131at2"/>
<organism evidence="5 6">
    <name type="scientific">Corynebacterium yudongzhengii</name>
    <dbReference type="NCBI Taxonomy" id="2080740"/>
    <lineage>
        <taxon>Bacteria</taxon>
        <taxon>Bacillati</taxon>
        <taxon>Actinomycetota</taxon>
        <taxon>Actinomycetes</taxon>
        <taxon>Mycobacteriales</taxon>
        <taxon>Corynebacteriaceae</taxon>
        <taxon>Corynebacterium</taxon>
    </lineage>
</organism>
<dbReference type="SMART" id="SM00866">
    <property type="entry name" value="UTRA"/>
    <property type="match status" value="1"/>
</dbReference>
<dbReference type="PANTHER" id="PTHR44846">
    <property type="entry name" value="MANNOSYL-D-GLYCERATE TRANSPORT/METABOLISM SYSTEM REPRESSOR MNGR-RELATED"/>
    <property type="match status" value="1"/>
</dbReference>
<evidence type="ECO:0000256" key="3">
    <source>
        <dbReference type="ARBA" id="ARBA00023163"/>
    </source>
</evidence>
<dbReference type="InterPro" id="IPR050679">
    <property type="entry name" value="Bact_HTH_transcr_reg"/>
</dbReference>
<dbReference type="InterPro" id="IPR036388">
    <property type="entry name" value="WH-like_DNA-bd_sf"/>
</dbReference>
<dbReference type="SUPFAM" id="SSF64288">
    <property type="entry name" value="Chorismate lyase-like"/>
    <property type="match status" value="1"/>
</dbReference>
<proteinExistence type="predicted"/>
<dbReference type="AlphaFoldDB" id="A0A2U1T4G4"/>
<dbReference type="SUPFAM" id="SSF46785">
    <property type="entry name" value="Winged helix' DNA-binding domain"/>
    <property type="match status" value="1"/>
</dbReference>
<keyword evidence="2" id="KW-0238">DNA-binding</keyword>
<dbReference type="GO" id="GO:0003700">
    <property type="term" value="F:DNA-binding transcription factor activity"/>
    <property type="evidence" value="ECO:0007669"/>
    <property type="project" value="InterPro"/>
</dbReference>
<keyword evidence="3" id="KW-0804">Transcription</keyword>
<name>A0A2U1T4G4_9CORY</name>
<evidence type="ECO:0000259" key="4">
    <source>
        <dbReference type="PROSITE" id="PS50949"/>
    </source>
</evidence>
<dbReference type="InterPro" id="IPR028978">
    <property type="entry name" value="Chorismate_lyase_/UTRA_dom_sf"/>
</dbReference>
<keyword evidence="6" id="KW-1185">Reference proteome</keyword>
<protein>
    <submittedName>
        <fullName evidence="5">GntR family transcriptional regulator</fullName>
    </submittedName>
</protein>
<dbReference type="PANTHER" id="PTHR44846:SF1">
    <property type="entry name" value="MANNOSYL-D-GLYCERATE TRANSPORT_METABOLISM SYSTEM REPRESSOR MNGR-RELATED"/>
    <property type="match status" value="1"/>
</dbReference>
<evidence type="ECO:0000313" key="6">
    <source>
        <dbReference type="Proteomes" id="UP000244989"/>
    </source>
</evidence>
<dbReference type="InterPro" id="IPR000524">
    <property type="entry name" value="Tscrpt_reg_HTH_GntR"/>
</dbReference>
<dbReference type="Proteomes" id="UP000244989">
    <property type="component" value="Unassembled WGS sequence"/>
</dbReference>
<gene>
    <name evidence="5" type="ORF">DF222_10390</name>
</gene>
<feature type="domain" description="HTH gntR-type" evidence="4">
    <location>
        <begin position="7"/>
        <end position="75"/>
    </location>
</feature>
<dbReference type="RefSeq" id="WP_108432035.1">
    <property type="nucleotide sequence ID" value="NZ_CP026947.1"/>
</dbReference>
<evidence type="ECO:0000313" key="5">
    <source>
        <dbReference type="EMBL" id="PWC00891.1"/>
    </source>
</evidence>
<dbReference type="GO" id="GO:0003677">
    <property type="term" value="F:DNA binding"/>
    <property type="evidence" value="ECO:0007669"/>
    <property type="project" value="UniProtKB-KW"/>
</dbReference>
<keyword evidence="1" id="KW-0805">Transcription regulation</keyword>
<evidence type="ECO:0000256" key="2">
    <source>
        <dbReference type="ARBA" id="ARBA00023125"/>
    </source>
</evidence>
<comment type="caution">
    <text evidence="5">The sequence shown here is derived from an EMBL/GenBank/DDBJ whole genome shotgun (WGS) entry which is preliminary data.</text>
</comment>
<dbReference type="CDD" id="cd07377">
    <property type="entry name" value="WHTH_GntR"/>
    <property type="match status" value="1"/>
</dbReference>
<dbReference type="SMART" id="SM00345">
    <property type="entry name" value="HTH_GNTR"/>
    <property type="match status" value="1"/>
</dbReference>
<dbReference type="PRINTS" id="PR00035">
    <property type="entry name" value="HTHGNTR"/>
</dbReference>